<dbReference type="EMBL" id="JBFAQK010000043">
    <property type="protein sequence ID" value="MEV4684067.1"/>
    <property type="molecule type" value="Genomic_DNA"/>
</dbReference>
<protein>
    <submittedName>
        <fullName evidence="1">Uncharacterized protein</fullName>
    </submittedName>
</protein>
<name>A0ABV3I0F6_9ACTN</name>
<gene>
    <name evidence="1" type="ORF">AB0K36_25200</name>
</gene>
<accession>A0ABV3I0F6</accession>
<keyword evidence="2" id="KW-1185">Reference proteome</keyword>
<sequence length="115" mass="11972">MSPMNPDAPQLAGDFWVYPSLGEVSDGSVRVNVAIAVEKSFDLQDTDVGVELVADGQSLSLAEGPAPGPLPAIEMVGANAYALYRFDNPDHLTPTTVTVTVRGGSAVFDLSLPIA</sequence>
<organism evidence="1 2">
    <name type="scientific">Streptomyces kurssanovii</name>
    <dbReference type="NCBI Taxonomy" id="67312"/>
    <lineage>
        <taxon>Bacteria</taxon>
        <taxon>Bacillati</taxon>
        <taxon>Actinomycetota</taxon>
        <taxon>Actinomycetes</taxon>
        <taxon>Kitasatosporales</taxon>
        <taxon>Streptomycetaceae</taxon>
        <taxon>Streptomyces</taxon>
    </lineage>
</organism>
<dbReference type="RefSeq" id="WP_364598459.1">
    <property type="nucleotide sequence ID" value="NZ_JBFAQK010000043.1"/>
</dbReference>
<evidence type="ECO:0000313" key="2">
    <source>
        <dbReference type="Proteomes" id="UP001552521"/>
    </source>
</evidence>
<evidence type="ECO:0000313" key="1">
    <source>
        <dbReference type="EMBL" id="MEV4684067.1"/>
    </source>
</evidence>
<dbReference type="Proteomes" id="UP001552521">
    <property type="component" value="Unassembled WGS sequence"/>
</dbReference>
<comment type="caution">
    <text evidence="1">The sequence shown here is derived from an EMBL/GenBank/DDBJ whole genome shotgun (WGS) entry which is preliminary data.</text>
</comment>
<reference evidence="1 2" key="1">
    <citation type="submission" date="2024-06" db="EMBL/GenBank/DDBJ databases">
        <title>The Natural Products Discovery Center: Release of the First 8490 Sequenced Strains for Exploring Actinobacteria Biosynthetic Diversity.</title>
        <authorList>
            <person name="Kalkreuter E."/>
            <person name="Kautsar S.A."/>
            <person name="Yang D."/>
            <person name="Bader C.D."/>
            <person name="Teijaro C.N."/>
            <person name="Fluegel L."/>
            <person name="Davis C.M."/>
            <person name="Simpson J.R."/>
            <person name="Lauterbach L."/>
            <person name="Steele A.D."/>
            <person name="Gui C."/>
            <person name="Meng S."/>
            <person name="Li G."/>
            <person name="Viehrig K."/>
            <person name="Ye F."/>
            <person name="Su P."/>
            <person name="Kiefer A.F."/>
            <person name="Nichols A."/>
            <person name="Cepeda A.J."/>
            <person name="Yan W."/>
            <person name="Fan B."/>
            <person name="Jiang Y."/>
            <person name="Adhikari A."/>
            <person name="Zheng C.-J."/>
            <person name="Schuster L."/>
            <person name="Cowan T.M."/>
            <person name="Smanski M.J."/>
            <person name="Chevrette M.G."/>
            <person name="De Carvalho L.P.S."/>
            <person name="Shen B."/>
        </authorList>
    </citation>
    <scope>NUCLEOTIDE SEQUENCE [LARGE SCALE GENOMIC DNA]</scope>
    <source>
        <strain evidence="1 2">NPDC049344</strain>
    </source>
</reference>
<proteinExistence type="predicted"/>